<dbReference type="Gene3D" id="3.10.620.30">
    <property type="match status" value="1"/>
</dbReference>
<dbReference type="Proteomes" id="UP001632037">
    <property type="component" value="Unassembled WGS sequence"/>
</dbReference>
<dbReference type="Pfam" id="PF16558">
    <property type="entry name" value="AZUL"/>
    <property type="match status" value="1"/>
</dbReference>
<dbReference type="GO" id="GO:0005737">
    <property type="term" value="C:cytoplasm"/>
    <property type="evidence" value="ECO:0007669"/>
    <property type="project" value="UniProtKB-ARBA"/>
</dbReference>
<dbReference type="CDD" id="cd09212">
    <property type="entry name" value="PUB"/>
    <property type="match status" value="1"/>
</dbReference>
<dbReference type="Pfam" id="PF01419">
    <property type="entry name" value="Jacalin"/>
    <property type="match status" value="1"/>
</dbReference>
<feature type="compositionally biased region" description="Basic and acidic residues" evidence="4">
    <location>
        <begin position="676"/>
        <end position="687"/>
    </location>
</feature>
<dbReference type="EMBL" id="JBIMZQ010000001">
    <property type="protein sequence ID" value="KAL3674271.1"/>
    <property type="molecule type" value="Genomic_DNA"/>
</dbReference>
<keyword evidence="7" id="KW-1185">Reference proteome</keyword>
<dbReference type="InterPro" id="IPR050883">
    <property type="entry name" value="PNGase"/>
</dbReference>
<dbReference type="Pfam" id="PF09409">
    <property type="entry name" value="PUB"/>
    <property type="match status" value="1"/>
</dbReference>
<gene>
    <name evidence="6" type="ORF">V7S43_000227</name>
</gene>
<dbReference type="InterPro" id="IPR036339">
    <property type="entry name" value="PUB-like_dom_sf"/>
</dbReference>
<dbReference type="Gene3D" id="2.100.10.50">
    <property type="match status" value="2"/>
</dbReference>
<protein>
    <recommendedName>
        <fullName evidence="5">MABP domain-containing protein</fullName>
    </recommendedName>
</protein>
<name>A0ABD3G6G4_9STRA</name>
<dbReference type="SUPFAM" id="SSF54001">
    <property type="entry name" value="Cysteine proteinases"/>
    <property type="match status" value="1"/>
</dbReference>
<keyword evidence="3" id="KW-0862">Zinc</keyword>
<keyword evidence="2" id="KW-0479">Metal-binding</keyword>
<dbReference type="PROSITE" id="PS51498">
    <property type="entry name" value="MABP"/>
    <property type="match status" value="1"/>
</dbReference>
<feature type="region of interest" description="Disordered" evidence="4">
    <location>
        <begin position="663"/>
        <end position="697"/>
    </location>
</feature>
<accession>A0ABD3G6G4</accession>
<organism evidence="6 7">
    <name type="scientific">Phytophthora oleae</name>
    <dbReference type="NCBI Taxonomy" id="2107226"/>
    <lineage>
        <taxon>Eukaryota</taxon>
        <taxon>Sar</taxon>
        <taxon>Stramenopiles</taxon>
        <taxon>Oomycota</taxon>
        <taxon>Peronosporomycetes</taxon>
        <taxon>Peronosporales</taxon>
        <taxon>Peronosporaceae</taxon>
        <taxon>Phytophthora</taxon>
    </lineage>
</organism>
<dbReference type="SMART" id="SM00460">
    <property type="entry name" value="TGc"/>
    <property type="match status" value="1"/>
</dbReference>
<comment type="caution">
    <text evidence="6">The sequence shown here is derived from an EMBL/GenBank/DDBJ whole genome shotgun (WGS) entry which is preliminary data.</text>
</comment>
<dbReference type="PANTHER" id="PTHR12143">
    <property type="entry name" value="PEPTIDE N-GLYCANASE PNGASE -RELATED"/>
    <property type="match status" value="1"/>
</dbReference>
<dbReference type="SUPFAM" id="SSF51101">
    <property type="entry name" value="Mannose-binding lectins"/>
    <property type="match status" value="1"/>
</dbReference>
<dbReference type="InterPro" id="IPR032353">
    <property type="entry name" value="AZUL"/>
</dbReference>
<dbReference type="InterPro" id="IPR038765">
    <property type="entry name" value="Papain-like_cys_pep_sf"/>
</dbReference>
<dbReference type="InterPro" id="IPR023341">
    <property type="entry name" value="MABP"/>
</dbReference>
<reference evidence="6 7" key="1">
    <citation type="submission" date="2024-09" db="EMBL/GenBank/DDBJ databases">
        <title>Genome sequencing and assembly of Phytophthora oleae, isolate VK10A, causative agent of rot of olive drupes.</title>
        <authorList>
            <person name="Conti Taguali S."/>
            <person name="Riolo M."/>
            <person name="La Spada F."/>
            <person name="Cacciola S.O."/>
            <person name="Dionisio G."/>
        </authorList>
    </citation>
    <scope>NUCLEOTIDE SEQUENCE [LARGE SCALE GENOMIC DNA]</scope>
    <source>
        <strain evidence="6 7">VK10A</strain>
    </source>
</reference>
<dbReference type="SUPFAM" id="SSF49899">
    <property type="entry name" value="Concanavalin A-like lectins/glucanases"/>
    <property type="match status" value="1"/>
</dbReference>
<comment type="similarity">
    <text evidence="1">Belongs to the transglutaminase-like superfamily. PNGase family.</text>
</comment>
<proteinExistence type="inferred from homology"/>
<dbReference type="SMART" id="SM00580">
    <property type="entry name" value="PUG"/>
    <property type="match status" value="1"/>
</dbReference>
<sequence>MTMDIVVVYQRQEYYVSTQASDRKTLPVDLLQCQLLSLVGVMPDEQILMSSSGEVLYSPSKNDMTTIAVLPDSRPRFFLFSSSDSTSKTPDMASDWRQICTKSTFGNAAVVQPAFRKTAASGDDPLATLICEPCARTCTTGFQIVNPMEWNSSKLLTSRFISDVAVVVGNVDVAAPSGFTKLPVDLNYSASGDYVYLCVKRGGPRAVAHLHILVDQFGGDDSSKVDPSTSGRNPENVINVNCNSGGGGADGLETSIRIGYDSMQLKGNMEDLNTLAISDIAVVVGDGPAPSPEFIKIAKDLNEGAPGTQQIFLYYKLAFVGGFVCNSGREHSEFGECLFATRFLNGMHSALDFDEKRLSIGQTTLAAERKRGDAAVMETHYRRHQPGMLQRLQSGLQRAQSYENKQMQEEALRRIPVEKLHERARANPSPMPLYQDELLKQLLHWFKREFFSWMNQPHCSKCNHEKTRSVRTEGANTPEEIAGHASRVEVYQCPSCRSFTRFPRYNDPVKLLDTRTGRCGEWANCFTLCCRAMGFEARYVLDVTDHVWTEVYSEHFKRWLHCDSCEDQLDSPLTYEVGWGKKLSYIFSFAHDEVVDTARRYTQNWDEMRVRRQDVSEAWLQSTINEINRGLRERQTPERVAILTARAQNERDELLRGRTVQTSEVKGRVSGSAEWKSQRNEDGKEQDGIVSPANTSLATNKTTPVSAAEILQRICANLVAGCQSPGCSNPYCFTGRTGLNFPEESSDMNERAAQAIQVVAALSSNGFPSDLLALLECSKRPTELRNFLWKYQPLLYLPLQDLPSRGDSVTLIDISGHNHHITSFQHCALRKPFWIADPGRIVDAGGEADEDAAFGMQLIGGKLLSIPGQSILNTARFVLSFLVRIDEDKVFTSHNSSAASVLSVRFGVPGSAGLIEFCVYWDDSKRQFFFELGPQNNTPATTPTPASFLHLGQYAHVAIAHSEDAVSAHINGTEIVVVGREYQTSDQDIVIEGLASGFATVISHVAVIPTKSPDLVNAFCADMTKKFVSAPPLKAFGPNGEQQGSRCSEAAAGAQSGFRVARVLMWGGQFLDGIQFVYEKASATDDSECAVFGKLVGNINAKRQAAQPTVSLELLPDEIISRVTGRKGAWTDSITLHTNFGRKVTCGGNGGGDFTVPTPAGSEIRSISCQVGDHLTDICAFVHESLSLKAVEDKTMQDLQEVLPKESSSRQKAVSAALRYVDNIARQPEELKFQRIRASNKFFVSTVGALGTEAAKSFMLWCGFKEISEEGEQFFTFQPSQLQGKPSSQRLAAEAHKRIHFLRNVGSL</sequence>
<dbReference type="Gene3D" id="2.100.10.30">
    <property type="entry name" value="Jacalin-like lectin domain"/>
    <property type="match status" value="1"/>
</dbReference>
<dbReference type="Gene3D" id="2.20.25.10">
    <property type="match status" value="1"/>
</dbReference>
<dbReference type="InterPro" id="IPR036404">
    <property type="entry name" value="Jacalin-like_lectin_dom_sf"/>
</dbReference>
<evidence type="ECO:0000256" key="2">
    <source>
        <dbReference type="ARBA" id="ARBA00022723"/>
    </source>
</evidence>
<dbReference type="GO" id="GO:0046872">
    <property type="term" value="F:metal ion binding"/>
    <property type="evidence" value="ECO:0007669"/>
    <property type="project" value="UniProtKB-KW"/>
</dbReference>
<evidence type="ECO:0000256" key="3">
    <source>
        <dbReference type="ARBA" id="ARBA00022833"/>
    </source>
</evidence>
<dbReference type="InterPro" id="IPR001229">
    <property type="entry name" value="Jacalin-like_lectin_dom"/>
</dbReference>
<dbReference type="InterPro" id="IPR018997">
    <property type="entry name" value="PUB_domain"/>
</dbReference>
<dbReference type="Pfam" id="PF01841">
    <property type="entry name" value="Transglut_core"/>
    <property type="match status" value="1"/>
</dbReference>
<evidence type="ECO:0000256" key="1">
    <source>
        <dbReference type="ARBA" id="ARBA00009390"/>
    </source>
</evidence>
<evidence type="ECO:0000256" key="4">
    <source>
        <dbReference type="SAM" id="MobiDB-lite"/>
    </source>
</evidence>
<evidence type="ECO:0000313" key="7">
    <source>
        <dbReference type="Proteomes" id="UP001632037"/>
    </source>
</evidence>
<evidence type="ECO:0000313" key="6">
    <source>
        <dbReference type="EMBL" id="KAL3674271.1"/>
    </source>
</evidence>
<dbReference type="PANTHER" id="PTHR12143:SF19">
    <property type="entry name" value="PEPTIDE-N(4)-(N-ACETYL-BETA-GLUCOSAMINYL)ASPARAGINE AMIDASE"/>
    <property type="match status" value="1"/>
</dbReference>
<evidence type="ECO:0000259" key="5">
    <source>
        <dbReference type="PROSITE" id="PS51498"/>
    </source>
</evidence>
<dbReference type="InterPro" id="IPR002931">
    <property type="entry name" value="Transglutaminase-like"/>
</dbReference>
<dbReference type="InterPro" id="IPR013320">
    <property type="entry name" value="ConA-like_dom_sf"/>
</dbReference>
<feature type="domain" description="MABP" evidence="5">
    <location>
        <begin position="158"/>
        <end position="319"/>
    </location>
</feature>
<dbReference type="SUPFAM" id="SSF143503">
    <property type="entry name" value="PUG domain-like"/>
    <property type="match status" value="1"/>
</dbReference>
<dbReference type="Gene3D" id="1.20.58.2190">
    <property type="match status" value="1"/>
</dbReference>